<keyword evidence="1" id="KW-0472">Membrane</keyword>
<evidence type="ECO:0000313" key="3">
    <source>
        <dbReference type="EMBL" id="GGL48756.1"/>
    </source>
</evidence>
<reference evidence="3" key="1">
    <citation type="journal article" date="2014" name="Int. J. Syst. Evol. Microbiol.">
        <title>Complete genome sequence of Corynebacterium casei LMG S-19264T (=DSM 44701T), isolated from a smear-ripened cheese.</title>
        <authorList>
            <consortium name="US DOE Joint Genome Institute (JGI-PGF)"/>
            <person name="Walter F."/>
            <person name="Albersmeier A."/>
            <person name="Kalinowski J."/>
            <person name="Ruckert C."/>
        </authorList>
    </citation>
    <scope>NUCLEOTIDE SEQUENCE</scope>
    <source>
        <strain evidence="3">JCM 19596</strain>
    </source>
</reference>
<dbReference type="Pfam" id="PF25938">
    <property type="entry name" value="DUF7981"/>
    <property type="match status" value="1"/>
</dbReference>
<dbReference type="AlphaFoldDB" id="A0A830EZV2"/>
<accession>A0A830EZV2</accession>
<reference evidence="3" key="2">
    <citation type="submission" date="2020-09" db="EMBL/GenBank/DDBJ databases">
        <authorList>
            <person name="Sun Q."/>
            <person name="Ohkuma M."/>
        </authorList>
    </citation>
    <scope>NUCLEOTIDE SEQUENCE</scope>
    <source>
        <strain evidence="3">JCM 19596</strain>
    </source>
</reference>
<feature type="transmembrane region" description="Helical" evidence="1">
    <location>
        <begin position="7"/>
        <end position="27"/>
    </location>
</feature>
<keyword evidence="1" id="KW-1133">Transmembrane helix</keyword>
<keyword evidence="4" id="KW-1185">Reference proteome</keyword>
<dbReference type="InterPro" id="IPR058287">
    <property type="entry name" value="DUF7981"/>
</dbReference>
<comment type="caution">
    <text evidence="3">The sequence shown here is derived from an EMBL/GenBank/DDBJ whole genome shotgun (WGS) entry which is preliminary data.</text>
</comment>
<evidence type="ECO:0000256" key="1">
    <source>
        <dbReference type="SAM" id="Phobius"/>
    </source>
</evidence>
<feature type="transmembrane region" description="Helical" evidence="1">
    <location>
        <begin position="33"/>
        <end position="55"/>
    </location>
</feature>
<dbReference type="RefSeq" id="WP_188975262.1">
    <property type="nucleotide sequence ID" value="NZ_BMPG01000001.1"/>
</dbReference>
<protein>
    <recommendedName>
        <fullName evidence="2">DUF7981 domain-containing protein</fullName>
    </recommendedName>
</protein>
<sequence>MHARELALDGALAALSFLVLAFGYRLLGGDTPGVPALVGVCLLVTAVTVVATWLARTYASVTA</sequence>
<dbReference type="EMBL" id="BMPG01000001">
    <property type="protein sequence ID" value="GGL48756.1"/>
    <property type="molecule type" value="Genomic_DNA"/>
</dbReference>
<gene>
    <name evidence="3" type="ORF">GCM10009039_03690</name>
</gene>
<name>A0A830EZV2_9EURY</name>
<evidence type="ECO:0000313" key="4">
    <source>
        <dbReference type="Proteomes" id="UP000607197"/>
    </source>
</evidence>
<proteinExistence type="predicted"/>
<feature type="domain" description="DUF7981" evidence="2">
    <location>
        <begin position="8"/>
        <end position="55"/>
    </location>
</feature>
<keyword evidence="1" id="KW-0812">Transmembrane</keyword>
<organism evidence="3 4">
    <name type="scientific">Halocalculus aciditolerans</name>
    <dbReference type="NCBI Taxonomy" id="1383812"/>
    <lineage>
        <taxon>Archaea</taxon>
        <taxon>Methanobacteriati</taxon>
        <taxon>Methanobacteriota</taxon>
        <taxon>Stenosarchaea group</taxon>
        <taxon>Halobacteria</taxon>
        <taxon>Halobacteriales</taxon>
        <taxon>Halobacteriaceae</taxon>
        <taxon>Halocalculus</taxon>
    </lineage>
</organism>
<dbReference type="Proteomes" id="UP000607197">
    <property type="component" value="Unassembled WGS sequence"/>
</dbReference>
<evidence type="ECO:0000259" key="2">
    <source>
        <dbReference type="Pfam" id="PF25938"/>
    </source>
</evidence>